<proteinExistence type="predicted"/>
<feature type="compositionally biased region" description="Pro residues" evidence="2">
    <location>
        <begin position="31"/>
        <end position="41"/>
    </location>
</feature>
<evidence type="ECO:0000313" key="5">
    <source>
        <dbReference type="Proteomes" id="UP000253318"/>
    </source>
</evidence>
<protein>
    <recommendedName>
        <fullName evidence="3">M23ase beta-sheet core domain-containing protein</fullName>
    </recommendedName>
</protein>
<dbReference type="SUPFAM" id="SSF51261">
    <property type="entry name" value="Duplicated hybrid motif"/>
    <property type="match status" value="1"/>
</dbReference>
<keyword evidence="5" id="KW-1185">Reference proteome</keyword>
<evidence type="ECO:0000256" key="1">
    <source>
        <dbReference type="ARBA" id="ARBA00022729"/>
    </source>
</evidence>
<keyword evidence="1" id="KW-0732">Signal</keyword>
<reference evidence="4 5" key="1">
    <citation type="submission" date="2018-04" db="EMBL/GenBank/DDBJ databases">
        <title>Novel actinobacteria from marine sediment.</title>
        <authorList>
            <person name="Ng Z.Y."/>
            <person name="Tan G.Y.A."/>
        </authorList>
    </citation>
    <scope>NUCLEOTIDE SEQUENCE [LARGE SCALE GENOMIC DNA]</scope>
    <source>
        <strain evidence="4 5">TPS81</strain>
    </source>
</reference>
<name>A0A368T6G6_9ACTN</name>
<dbReference type="RefSeq" id="WP_114400063.1">
    <property type="nucleotide sequence ID" value="NZ_QEIM01000178.1"/>
</dbReference>
<feature type="compositionally biased region" description="Low complexity" evidence="2">
    <location>
        <begin position="21"/>
        <end position="30"/>
    </location>
</feature>
<dbReference type="Proteomes" id="UP000253318">
    <property type="component" value="Unassembled WGS sequence"/>
</dbReference>
<dbReference type="PANTHER" id="PTHR21666">
    <property type="entry name" value="PEPTIDASE-RELATED"/>
    <property type="match status" value="1"/>
</dbReference>
<feature type="domain" description="M23ase beta-sheet core" evidence="3">
    <location>
        <begin position="100"/>
        <end position="193"/>
    </location>
</feature>
<dbReference type="PANTHER" id="PTHR21666:SF289">
    <property type="entry name" value="L-ALA--D-GLU ENDOPEPTIDASE"/>
    <property type="match status" value="1"/>
</dbReference>
<evidence type="ECO:0000259" key="3">
    <source>
        <dbReference type="Pfam" id="PF01551"/>
    </source>
</evidence>
<dbReference type="OrthoDB" id="5245088at2"/>
<accession>A0A368T6G6</accession>
<dbReference type="InterPro" id="IPR050570">
    <property type="entry name" value="Cell_wall_metabolism_enzyme"/>
</dbReference>
<dbReference type="AlphaFoldDB" id="A0A368T6G6"/>
<evidence type="ECO:0000256" key="2">
    <source>
        <dbReference type="SAM" id="MobiDB-lite"/>
    </source>
</evidence>
<dbReference type="InterPro" id="IPR011055">
    <property type="entry name" value="Dup_hybrid_motif"/>
</dbReference>
<feature type="region of interest" description="Disordered" evidence="2">
    <location>
        <begin position="1"/>
        <end position="46"/>
    </location>
</feature>
<evidence type="ECO:0000313" key="4">
    <source>
        <dbReference type="EMBL" id="RCV56109.1"/>
    </source>
</evidence>
<organism evidence="4 5">
    <name type="scientific">Marinitenerispora sediminis</name>
    <dbReference type="NCBI Taxonomy" id="1931232"/>
    <lineage>
        <taxon>Bacteria</taxon>
        <taxon>Bacillati</taxon>
        <taxon>Actinomycetota</taxon>
        <taxon>Actinomycetes</taxon>
        <taxon>Streptosporangiales</taxon>
        <taxon>Nocardiopsidaceae</taxon>
        <taxon>Marinitenerispora</taxon>
    </lineage>
</organism>
<dbReference type="GO" id="GO:0004222">
    <property type="term" value="F:metalloendopeptidase activity"/>
    <property type="evidence" value="ECO:0007669"/>
    <property type="project" value="TreeGrafter"/>
</dbReference>
<dbReference type="Pfam" id="PF01551">
    <property type="entry name" value="Peptidase_M23"/>
    <property type="match status" value="1"/>
</dbReference>
<dbReference type="InterPro" id="IPR016047">
    <property type="entry name" value="M23ase_b-sheet_dom"/>
</dbReference>
<sequence length="212" mass="22109">MHRRHRLLRPPLAALPPPSPGAARAASGPRIRPPASGPPPHAGGRRRPRRLFSLLLAALLLPYPGPGTALADTGPWTWPLAGEPPVVRGFAPPPRPWLAGHRGVDLAAAPGAQVRAAGAGRVAFAGTVAGTPLVTVVHGTLRTTYLPVDAAVRRGDRVAAGDAIGTLADAPAHCARRPCLHWGLLRGRDYLDPLSLLGLTEVRLLPAGARPR</sequence>
<comment type="caution">
    <text evidence="4">The sequence shown here is derived from an EMBL/GenBank/DDBJ whole genome shotgun (WGS) entry which is preliminary data.</text>
</comment>
<gene>
    <name evidence="4" type="ORF">DEF24_17110</name>
</gene>
<dbReference type="Gene3D" id="2.70.70.10">
    <property type="entry name" value="Glucose Permease (Domain IIA)"/>
    <property type="match status" value="1"/>
</dbReference>
<dbReference type="CDD" id="cd12797">
    <property type="entry name" value="M23_peptidase"/>
    <property type="match status" value="1"/>
</dbReference>
<dbReference type="EMBL" id="QEIN01000135">
    <property type="protein sequence ID" value="RCV56109.1"/>
    <property type="molecule type" value="Genomic_DNA"/>
</dbReference>